<organism evidence="7 8">
    <name type="scientific">Candidatus Ligilactobacillus excrementigallinarum</name>
    <dbReference type="NCBI Taxonomy" id="2838641"/>
    <lineage>
        <taxon>Bacteria</taxon>
        <taxon>Bacillati</taxon>
        <taxon>Bacillota</taxon>
        <taxon>Bacilli</taxon>
        <taxon>Lactobacillales</taxon>
        <taxon>Lactobacillaceae</taxon>
        <taxon>Ligilactobacillus</taxon>
    </lineage>
</organism>
<dbReference type="Pfam" id="PF00389">
    <property type="entry name" value="2-Hacid_dh"/>
    <property type="match status" value="1"/>
</dbReference>
<reference evidence="7" key="1">
    <citation type="journal article" date="2021" name="PeerJ">
        <title>Extensive microbial diversity within the chicken gut microbiome revealed by metagenomics and culture.</title>
        <authorList>
            <person name="Gilroy R."/>
            <person name="Ravi A."/>
            <person name="Getino M."/>
            <person name="Pursley I."/>
            <person name="Horton D.L."/>
            <person name="Alikhan N.F."/>
            <person name="Baker D."/>
            <person name="Gharbi K."/>
            <person name="Hall N."/>
            <person name="Watson M."/>
            <person name="Adriaenssens E.M."/>
            <person name="Foster-Nyarko E."/>
            <person name="Jarju S."/>
            <person name="Secka A."/>
            <person name="Antonio M."/>
            <person name="Oren A."/>
            <person name="Chaudhuri R.R."/>
            <person name="La Ragione R."/>
            <person name="Hildebrand F."/>
            <person name="Pallen M.J."/>
        </authorList>
    </citation>
    <scope>NUCLEOTIDE SEQUENCE</scope>
    <source>
        <strain evidence="7">6627</strain>
    </source>
</reference>
<dbReference type="SUPFAM" id="SSF51735">
    <property type="entry name" value="NAD(P)-binding Rossmann-fold domains"/>
    <property type="match status" value="1"/>
</dbReference>
<evidence type="ECO:0000256" key="1">
    <source>
        <dbReference type="ARBA" id="ARBA00005854"/>
    </source>
</evidence>
<dbReference type="InterPro" id="IPR058205">
    <property type="entry name" value="D-LDH-like"/>
</dbReference>
<gene>
    <name evidence="7" type="ORF">H9861_03185</name>
</gene>
<dbReference type="AlphaFoldDB" id="A0A9D2AAH6"/>
<dbReference type="Proteomes" id="UP000823963">
    <property type="component" value="Unassembled WGS sequence"/>
</dbReference>
<feature type="domain" description="D-isomer specific 2-hydroxyacid dehydrogenase NAD-binding" evidence="6">
    <location>
        <begin position="117"/>
        <end position="299"/>
    </location>
</feature>
<evidence type="ECO:0000313" key="8">
    <source>
        <dbReference type="Proteomes" id="UP000823963"/>
    </source>
</evidence>
<evidence type="ECO:0000256" key="2">
    <source>
        <dbReference type="ARBA" id="ARBA00023002"/>
    </source>
</evidence>
<evidence type="ECO:0000256" key="4">
    <source>
        <dbReference type="RuleBase" id="RU003719"/>
    </source>
</evidence>
<comment type="similarity">
    <text evidence="1 4">Belongs to the D-isomer specific 2-hydroxyacid dehydrogenase family.</text>
</comment>
<dbReference type="EMBL" id="DXFP01000024">
    <property type="protein sequence ID" value="HIX01737.1"/>
    <property type="molecule type" value="Genomic_DNA"/>
</dbReference>
<evidence type="ECO:0000256" key="3">
    <source>
        <dbReference type="ARBA" id="ARBA00023027"/>
    </source>
</evidence>
<dbReference type="PANTHER" id="PTHR43026">
    <property type="entry name" value="2-HYDROXYACID DEHYDROGENASE HOMOLOG 1-RELATED"/>
    <property type="match status" value="1"/>
</dbReference>
<keyword evidence="3" id="KW-0520">NAD</keyword>
<keyword evidence="2 4" id="KW-0560">Oxidoreductase</keyword>
<reference evidence="7" key="2">
    <citation type="submission" date="2021-04" db="EMBL/GenBank/DDBJ databases">
        <authorList>
            <person name="Gilroy R."/>
        </authorList>
    </citation>
    <scope>NUCLEOTIDE SEQUENCE</scope>
    <source>
        <strain evidence="7">6627</strain>
    </source>
</reference>
<dbReference type="PROSITE" id="PS00670">
    <property type="entry name" value="D_2_HYDROXYACID_DH_2"/>
    <property type="match status" value="1"/>
</dbReference>
<dbReference type="InterPro" id="IPR029753">
    <property type="entry name" value="D-isomer_DH_CS"/>
</dbReference>
<dbReference type="GO" id="GO:0051287">
    <property type="term" value="F:NAD binding"/>
    <property type="evidence" value="ECO:0007669"/>
    <property type="project" value="InterPro"/>
</dbReference>
<dbReference type="InterPro" id="IPR006139">
    <property type="entry name" value="D-isomer_2_OHA_DH_cat_dom"/>
</dbReference>
<dbReference type="PANTHER" id="PTHR43026:SF1">
    <property type="entry name" value="2-HYDROXYACID DEHYDROGENASE HOMOLOG 1-RELATED"/>
    <property type="match status" value="1"/>
</dbReference>
<dbReference type="InterPro" id="IPR006140">
    <property type="entry name" value="D-isomer_DH_NAD-bd"/>
</dbReference>
<evidence type="ECO:0000259" key="5">
    <source>
        <dbReference type="Pfam" id="PF00389"/>
    </source>
</evidence>
<dbReference type="SUPFAM" id="SSF52283">
    <property type="entry name" value="Formate/glycerate dehydrogenase catalytic domain-like"/>
    <property type="match status" value="1"/>
</dbReference>
<comment type="caution">
    <text evidence="7">The sequence shown here is derived from an EMBL/GenBank/DDBJ whole genome shotgun (WGS) entry which is preliminary data.</text>
</comment>
<protein>
    <submittedName>
        <fullName evidence="7">D-2-hydroxyacid dehydrogenase</fullName>
    </submittedName>
</protein>
<dbReference type="InterPro" id="IPR036291">
    <property type="entry name" value="NAD(P)-bd_dom_sf"/>
</dbReference>
<evidence type="ECO:0000313" key="7">
    <source>
        <dbReference type="EMBL" id="HIX01737.1"/>
    </source>
</evidence>
<dbReference type="GO" id="GO:0008720">
    <property type="term" value="F:D-lactate dehydrogenase (NAD+) activity"/>
    <property type="evidence" value="ECO:0007669"/>
    <property type="project" value="TreeGrafter"/>
</dbReference>
<dbReference type="Pfam" id="PF02826">
    <property type="entry name" value="2-Hacid_dh_C"/>
    <property type="match status" value="1"/>
</dbReference>
<dbReference type="CDD" id="cd12186">
    <property type="entry name" value="LDH"/>
    <property type="match status" value="1"/>
</dbReference>
<dbReference type="PROSITE" id="PS00671">
    <property type="entry name" value="D_2_HYDROXYACID_DH_3"/>
    <property type="match status" value="1"/>
</dbReference>
<accession>A0A9D2AAH6</accession>
<sequence length="335" mass="37638">MSKIFAYSIRKDEAPYVEEWKKAHPDVEVEYTDALLTPENADLAKGADGVVTYQQLPYKADTVEALHNAGISKWSLRNIGIDNIDLKKAKELGFTLTNVPVYSPNAIAEHAIVQAARILRQDKRMDDKMARGDMRWAPTIGREVRDQTFGIIGTGHIGRVFMNLVEAFGAKIVAYDKFHNDEVEKKGYYVDSLDELYAQADVISLHVPSLPENIHMINDETIAKMKDDVVIMNVSRGDLIDTDALLRGLDSGKLFGAVLDTYEDEVGIFNANWDRKGVPDARLDDLIHRDNVLVTPHTAFYTTHAVREMVTQAFDNNLLMIEGKDPKTPVDLSKY</sequence>
<evidence type="ECO:0000259" key="6">
    <source>
        <dbReference type="Pfam" id="PF02826"/>
    </source>
</evidence>
<dbReference type="Gene3D" id="3.40.50.720">
    <property type="entry name" value="NAD(P)-binding Rossmann-like Domain"/>
    <property type="match status" value="2"/>
</dbReference>
<name>A0A9D2AAH6_9LACO</name>
<feature type="domain" description="D-isomer specific 2-hydroxyacid dehydrogenase catalytic" evidence="5">
    <location>
        <begin position="8"/>
        <end position="330"/>
    </location>
</feature>
<proteinExistence type="inferred from homology"/>